<proteinExistence type="inferred from homology"/>
<dbReference type="Pfam" id="PF03466">
    <property type="entry name" value="LysR_substrate"/>
    <property type="match status" value="1"/>
</dbReference>
<evidence type="ECO:0000256" key="2">
    <source>
        <dbReference type="ARBA" id="ARBA00023015"/>
    </source>
</evidence>
<evidence type="ECO:0000313" key="7">
    <source>
        <dbReference type="Proteomes" id="UP001432060"/>
    </source>
</evidence>
<dbReference type="InterPro" id="IPR036390">
    <property type="entry name" value="WH_DNA-bd_sf"/>
</dbReference>
<accession>A0ABZ1XML4</accession>
<keyword evidence="3" id="KW-0238">DNA-binding</keyword>
<protein>
    <submittedName>
        <fullName evidence="6">LysR family transcriptional regulator</fullName>
    </submittedName>
</protein>
<comment type="similarity">
    <text evidence="1">Belongs to the LysR transcriptional regulatory family.</text>
</comment>
<reference evidence="6" key="1">
    <citation type="submission" date="2022-10" db="EMBL/GenBank/DDBJ databases">
        <title>The complete genomes of actinobacterial strains from the NBC collection.</title>
        <authorList>
            <person name="Joergensen T.S."/>
            <person name="Alvarez Arevalo M."/>
            <person name="Sterndorff E.B."/>
            <person name="Faurdal D."/>
            <person name="Vuksanovic O."/>
            <person name="Mourched A.-S."/>
            <person name="Charusanti P."/>
            <person name="Shaw S."/>
            <person name="Blin K."/>
            <person name="Weber T."/>
        </authorList>
    </citation>
    <scope>NUCLEOTIDE SEQUENCE</scope>
    <source>
        <strain evidence="6">NBC_00668</strain>
    </source>
</reference>
<organism evidence="6 7">
    <name type="scientific">Streptomyces melanogenes</name>
    <dbReference type="NCBI Taxonomy" id="67326"/>
    <lineage>
        <taxon>Bacteria</taxon>
        <taxon>Bacillati</taxon>
        <taxon>Actinomycetota</taxon>
        <taxon>Actinomycetes</taxon>
        <taxon>Kitasatosporales</taxon>
        <taxon>Streptomycetaceae</taxon>
        <taxon>Streptomyces</taxon>
    </lineage>
</organism>
<feature type="domain" description="HTH lysR-type" evidence="5">
    <location>
        <begin position="3"/>
        <end position="60"/>
    </location>
</feature>
<dbReference type="SUPFAM" id="SSF53850">
    <property type="entry name" value="Periplasmic binding protein-like II"/>
    <property type="match status" value="1"/>
</dbReference>
<evidence type="ECO:0000256" key="1">
    <source>
        <dbReference type="ARBA" id="ARBA00009437"/>
    </source>
</evidence>
<evidence type="ECO:0000256" key="4">
    <source>
        <dbReference type="ARBA" id="ARBA00023163"/>
    </source>
</evidence>
<evidence type="ECO:0000256" key="3">
    <source>
        <dbReference type="ARBA" id="ARBA00023125"/>
    </source>
</evidence>
<dbReference type="InterPro" id="IPR005119">
    <property type="entry name" value="LysR_subst-bd"/>
</dbReference>
<dbReference type="Pfam" id="PF00126">
    <property type="entry name" value="HTH_1"/>
    <property type="match status" value="1"/>
</dbReference>
<keyword evidence="7" id="KW-1185">Reference proteome</keyword>
<evidence type="ECO:0000313" key="6">
    <source>
        <dbReference type="EMBL" id="WUT84147.1"/>
    </source>
</evidence>
<keyword evidence="4" id="KW-0804">Transcription</keyword>
<dbReference type="RefSeq" id="WP_329400323.1">
    <property type="nucleotide sequence ID" value="NZ_CP109019.1"/>
</dbReference>
<keyword evidence="2" id="KW-0805">Transcription regulation</keyword>
<dbReference type="InterPro" id="IPR000847">
    <property type="entry name" value="LysR_HTH_N"/>
</dbReference>
<dbReference type="PANTHER" id="PTHR30346:SF28">
    <property type="entry name" value="HTH-TYPE TRANSCRIPTIONAL REGULATOR CYNR"/>
    <property type="match status" value="1"/>
</dbReference>
<dbReference type="Proteomes" id="UP001432060">
    <property type="component" value="Chromosome"/>
</dbReference>
<dbReference type="Gene3D" id="1.10.10.10">
    <property type="entry name" value="Winged helix-like DNA-binding domain superfamily/Winged helix DNA-binding domain"/>
    <property type="match status" value="1"/>
</dbReference>
<sequence>MSIELHHLRGFLALADEKHFTRAAKRMNVSQPTLSRNIRRLEELVGRRLLERTTRQVALTPAGEDLYDQLRVIIPRLEAALRPEVHEDVFRVGFAWGFPTGWTQEVIASFEAETGMSVRVHRHDAKLAGVDRGDADLAILRGRIHAANMRSVTLLRERRIVAVSTRSELAGQEEIRWQEIADHRLVLNEVSGTTDLADWPSDRRPSVSVVCRNFDEWLEAVASNKGVGVVPEFVGRQHIHPFVSFLSVPDAPRVPLNLVFPQQGGHPLIRRFVAMAQAAVGTPTAPGPTACEV</sequence>
<dbReference type="PANTHER" id="PTHR30346">
    <property type="entry name" value="TRANSCRIPTIONAL DUAL REGULATOR HCAR-RELATED"/>
    <property type="match status" value="1"/>
</dbReference>
<dbReference type="SUPFAM" id="SSF46785">
    <property type="entry name" value="Winged helix' DNA-binding domain"/>
    <property type="match status" value="1"/>
</dbReference>
<dbReference type="PRINTS" id="PR00039">
    <property type="entry name" value="HTHLYSR"/>
</dbReference>
<evidence type="ECO:0000259" key="5">
    <source>
        <dbReference type="PROSITE" id="PS50931"/>
    </source>
</evidence>
<dbReference type="EMBL" id="CP109019">
    <property type="protein sequence ID" value="WUT84147.1"/>
    <property type="molecule type" value="Genomic_DNA"/>
</dbReference>
<dbReference type="InterPro" id="IPR036388">
    <property type="entry name" value="WH-like_DNA-bd_sf"/>
</dbReference>
<name>A0ABZ1XML4_9ACTN</name>
<dbReference type="Gene3D" id="3.40.190.10">
    <property type="entry name" value="Periplasmic binding protein-like II"/>
    <property type="match status" value="2"/>
</dbReference>
<gene>
    <name evidence="6" type="ORF">OG515_19095</name>
</gene>
<dbReference type="CDD" id="cd05466">
    <property type="entry name" value="PBP2_LTTR_substrate"/>
    <property type="match status" value="1"/>
</dbReference>
<dbReference type="PROSITE" id="PS50931">
    <property type="entry name" value="HTH_LYSR"/>
    <property type="match status" value="1"/>
</dbReference>